<reference evidence="1 2" key="1">
    <citation type="journal article" date="2008" name="PLoS ONE">
        <title>Environmental adaptation: genomic analysis of the piezotolerant and psychrotolerant deep-sea iron reducing bacterium Shewanella piezotolerans WP3.</title>
        <authorList>
            <person name="Wang F."/>
            <person name="Wang J."/>
            <person name="Jian H."/>
            <person name="Zhang B."/>
            <person name="Li S."/>
            <person name="Wang F."/>
            <person name="Zeng X."/>
            <person name="Gao L."/>
            <person name="Bartlett D.H."/>
            <person name="Yu J."/>
            <person name="Hu S."/>
            <person name="Xiao X."/>
        </authorList>
    </citation>
    <scope>NUCLEOTIDE SEQUENCE [LARGE SCALE GENOMIC DNA]</scope>
    <source>
        <strain evidence="2">WP3 / JCM 13877</strain>
    </source>
</reference>
<protein>
    <submittedName>
        <fullName evidence="1">Uncharacterized protein</fullName>
    </submittedName>
</protein>
<keyword evidence="2" id="KW-1185">Reference proteome</keyword>
<dbReference type="Proteomes" id="UP000000753">
    <property type="component" value="Chromosome"/>
</dbReference>
<accession>B8CT53</accession>
<dbReference type="HOGENOM" id="CLU_2702773_0_0_6"/>
<sequence length="73" mass="8208">MTTTEVACHGQDEPSLVLSSLFGKKSLLSLLQPRRSACMLSKQKVCGDDKYTGKNYDHRRGWVEGKKYIDSKS</sequence>
<name>B8CT53_SHEPW</name>
<evidence type="ECO:0000313" key="1">
    <source>
        <dbReference type="EMBL" id="ACJ30829.1"/>
    </source>
</evidence>
<gene>
    <name evidence="1" type="ordered locus">swp_4169</name>
</gene>
<organism evidence="1 2">
    <name type="scientific">Shewanella piezotolerans (strain WP3 / JCM 13877)</name>
    <dbReference type="NCBI Taxonomy" id="225849"/>
    <lineage>
        <taxon>Bacteria</taxon>
        <taxon>Pseudomonadati</taxon>
        <taxon>Pseudomonadota</taxon>
        <taxon>Gammaproteobacteria</taxon>
        <taxon>Alteromonadales</taxon>
        <taxon>Shewanellaceae</taxon>
        <taxon>Shewanella</taxon>
    </lineage>
</organism>
<dbReference type="EMBL" id="CP000472">
    <property type="protein sequence ID" value="ACJ30829.1"/>
    <property type="molecule type" value="Genomic_DNA"/>
</dbReference>
<dbReference type="eggNOG" id="ENOG5031F7B">
    <property type="taxonomic scope" value="Bacteria"/>
</dbReference>
<dbReference type="AlphaFoldDB" id="B8CT53"/>
<dbReference type="KEGG" id="swp:swp_4169"/>
<evidence type="ECO:0000313" key="2">
    <source>
        <dbReference type="Proteomes" id="UP000000753"/>
    </source>
</evidence>
<proteinExistence type="predicted"/>
<dbReference type="STRING" id="225849.swp_4169"/>